<accession>A0A318ZJE3</accession>
<dbReference type="GeneID" id="37074470"/>
<dbReference type="OrthoDB" id="68328at2759"/>
<feature type="domain" description="Acyl-CoA thioesterase-like C-terminal" evidence="4">
    <location>
        <begin position="205"/>
        <end position="320"/>
    </location>
</feature>
<dbReference type="Gene3D" id="2.40.160.210">
    <property type="entry name" value="Acyl-CoA thioesterase, double hotdog domain"/>
    <property type="match status" value="1"/>
</dbReference>
<dbReference type="SUPFAM" id="SSF54637">
    <property type="entry name" value="Thioesterase/thiol ester dehydrase-isomerase"/>
    <property type="match status" value="2"/>
</dbReference>
<dbReference type="GO" id="GO:0006637">
    <property type="term" value="P:acyl-CoA metabolic process"/>
    <property type="evidence" value="ECO:0007669"/>
    <property type="project" value="InterPro"/>
</dbReference>
<proteinExistence type="inferred from homology"/>
<dbReference type="STRING" id="1450539.A0A318ZJE3"/>
<evidence type="ECO:0000256" key="2">
    <source>
        <dbReference type="ARBA" id="ARBA00022801"/>
    </source>
</evidence>
<dbReference type="Pfam" id="PF13622">
    <property type="entry name" value="4HBT_3"/>
    <property type="match status" value="1"/>
</dbReference>
<protein>
    <submittedName>
        <fullName evidence="5">Acyl-CoA thioesterase II</fullName>
    </submittedName>
</protein>
<gene>
    <name evidence="5" type="ORF">BP01DRAFT_336448</name>
</gene>
<dbReference type="GO" id="GO:0047617">
    <property type="term" value="F:fatty acyl-CoA hydrolase activity"/>
    <property type="evidence" value="ECO:0007669"/>
    <property type="project" value="InterPro"/>
</dbReference>
<dbReference type="InterPro" id="IPR049449">
    <property type="entry name" value="TesB_ACOT8-like_N"/>
</dbReference>
<dbReference type="InterPro" id="IPR049450">
    <property type="entry name" value="ACOT8-like_C"/>
</dbReference>
<dbReference type="PANTHER" id="PTHR11066:SF35">
    <property type="entry name" value="ACYL-COA THIOESTERASE II"/>
    <property type="match status" value="1"/>
</dbReference>
<sequence>MTTSTTSATARTVAEQISVENTGPDVFRSRYKPEKMGNTANIAYGGCALGVAVKAACETVPSQYLLYSVTGHFLAPVSTEVPLNCSVRRLRDTRTFATRQVEVTQQQGTTNTSRLCMVILADFQKEGEKSLLSFSAPPERKYHRPEDCLTPQQIGAKMVQRGVLTEQALSYYNVLLGLLARLFETRQTPEGVFGQNLTGMAKREPTTQDSLPLTSRTSADWIRVRGPCAQRADHYAGLAFVLDAYLSFLALAHSGRFLDDAGACASLDFTMRVFSADWDLRSWLLREMKTVSGADGRTYSEARVWNQAGKLVANMTQMSILRPKREAKASL</sequence>
<dbReference type="PANTHER" id="PTHR11066">
    <property type="entry name" value="ACYL-COA THIOESTERASE"/>
    <property type="match status" value="1"/>
</dbReference>
<dbReference type="AlphaFoldDB" id="A0A318ZJE3"/>
<dbReference type="Proteomes" id="UP000248349">
    <property type="component" value="Unassembled WGS sequence"/>
</dbReference>
<reference evidence="5 6" key="1">
    <citation type="submission" date="2016-12" db="EMBL/GenBank/DDBJ databases">
        <title>The genomes of Aspergillus section Nigri reveals drivers in fungal speciation.</title>
        <authorList>
            <consortium name="DOE Joint Genome Institute"/>
            <person name="Vesth T.C."/>
            <person name="Nybo J."/>
            <person name="Theobald S."/>
            <person name="Brandl J."/>
            <person name="Frisvad J.C."/>
            <person name="Nielsen K.F."/>
            <person name="Lyhne E.K."/>
            <person name="Kogle M.E."/>
            <person name="Kuo A."/>
            <person name="Riley R."/>
            <person name="Clum A."/>
            <person name="Nolan M."/>
            <person name="Lipzen A."/>
            <person name="Salamov A."/>
            <person name="Henrissat B."/>
            <person name="Wiebenga A."/>
            <person name="De Vries R.P."/>
            <person name="Grigoriev I.V."/>
            <person name="Mortensen U.H."/>
            <person name="Andersen M.R."/>
            <person name="Baker S.E."/>
        </authorList>
    </citation>
    <scope>NUCLEOTIDE SEQUENCE [LARGE SCALE GENOMIC DNA]</scope>
    <source>
        <strain evidence="5 6">JOP 1030-1</strain>
    </source>
</reference>
<evidence type="ECO:0000313" key="5">
    <source>
        <dbReference type="EMBL" id="PYH47649.1"/>
    </source>
</evidence>
<evidence type="ECO:0000259" key="3">
    <source>
        <dbReference type="Pfam" id="PF13622"/>
    </source>
</evidence>
<dbReference type="GO" id="GO:0005782">
    <property type="term" value="C:peroxisomal matrix"/>
    <property type="evidence" value="ECO:0007669"/>
    <property type="project" value="UniProtKB-SubCell"/>
</dbReference>
<dbReference type="CDD" id="cd03444">
    <property type="entry name" value="Thioesterase_II_repeat1"/>
    <property type="match status" value="1"/>
</dbReference>
<dbReference type="InterPro" id="IPR029069">
    <property type="entry name" value="HotDog_dom_sf"/>
</dbReference>
<evidence type="ECO:0000259" key="4">
    <source>
        <dbReference type="Pfam" id="PF20789"/>
    </source>
</evidence>
<evidence type="ECO:0000313" key="6">
    <source>
        <dbReference type="Proteomes" id="UP000248349"/>
    </source>
</evidence>
<dbReference type="Pfam" id="PF20789">
    <property type="entry name" value="4HBT_3C"/>
    <property type="match status" value="1"/>
</dbReference>
<keyword evidence="6" id="KW-1185">Reference proteome</keyword>
<dbReference type="GO" id="GO:0009062">
    <property type="term" value="P:fatty acid catabolic process"/>
    <property type="evidence" value="ECO:0007669"/>
    <property type="project" value="TreeGrafter"/>
</dbReference>
<keyword evidence="2" id="KW-0378">Hydrolase</keyword>
<dbReference type="InterPro" id="IPR003703">
    <property type="entry name" value="Acyl_CoA_thio"/>
</dbReference>
<dbReference type="InterPro" id="IPR042171">
    <property type="entry name" value="Acyl-CoA_hotdog"/>
</dbReference>
<evidence type="ECO:0000256" key="1">
    <source>
        <dbReference type="ARBA" id="ARBA00006538"/>
    </source>
</evidence>
<dbReference type="CDD" id="cd03445">
    <property type="entry name" value="Thioesterase_II_repeat2"/>
    <property type="match status" value="1"/>
</dbReference>
<dbReference type="EMBL" id="KZ821224">
    <property type="protein sequence ID" value="PYH47649.1"/>
    <property type="molecule type" value="Genomic_DNA"/>
</dbReference>
<name>A0A318ZJE3_9EURO</name>
<dbReference type="RefSeq" id="XP_025433631.1">
    <property type="nucleotide sequence ID" value="XM_025573242.1"/>
</dbReference>
<feature type="domain" description="Acyl-CoA thioesterase-like N-terminal HotDog" evidence="3">
    <location>
        <begin position="33"/>
        <end position="124"/>
    </location>
</feature>
<comment type="similarity">
    <text evidence="1">Belongs to the C/M/P thioester hydrolase family.</text>
</comment>
<organism evidence="5 6">
    <name type="scientific">Aspergillus saccharolyticus JOP 1030-1</name>
    <dbReference type="NCBI Taxonomy" id="1450539"/>
    <lineage>
        <taxon>Eukaryota</taxon>
        <taxon>Fungi</taxon>
        <taxon>Dikarya</taxon>
        <taxon>Ascomycota</taxon>
        <taxon>Pezizomycotina</taxon>
        <taxon>Eurotiomycetes</taxon>
        <taxon>Eurotiomycetidae</taxon>
        <taxon>Eurotiales</taxon>
        <taxon>Aspergillaceae</taxon>
        <taxon>Aspergillus</taxon>
        <taxon>Aspergillus subgen. Circumdati</taxon>
    </lineage>
</organism>